<dbReference type="CDD" id="cd04301">
    <property type="entry name" value="NAT_SF"/>
    <property type="match status" value="1"/>
</dbReference>
<sequence>MPELFKSYTFEDYTVRKATPYDSDTVIRILRDAAKWLIGKGIHQWDYYLTDEAAAEINEAVETGTTYLVVDQDNCAVATFNLSAEQSELDTSVWGDRNDKALYLHRLAIDKNYRHQQIGKKLLEWILANSQLDGGVLRLDCVADNPALNQFYLDVGFTFSGHARAREITFSKYEKAF</sequence>
<keyword evidence="2" id="KW-0808">Transferase</keyword>
<dbReference type="Gene3D" id="3.40.630.30">
    <property type="match status" value="1"/>
</dbReference>
<dbReference type="EC" id="2.3.1.-" evidence="2"/>
<name>A0ABW5V248_9BACI</name>
<dbReference type="Pfam" id="PF00583">
    <property type="entry name" value="Acetyltransf_1"/>
    <property type="match status" value="1"/>
</dbReference>
<accession>A0ABW5V248</accession>
<dbReference type="RefSeq" id="WP_382391181.1">
    <property type="nucleotide sequence ID" value="NZ_JBHUNA010000005.1"/>
</dbReference>
<protein>
    <submittedName>
        <fullName evidence="2">GNAT family N-acetyltransferase</fullName>
        <ecNumber evidence="2">2.3.1.-</ecNumber>
    </submittedName>
</protein>
<dbReference type="Proteomes" id="UP001597502">
    <property type="component" value="Unassembled WGS sequence"/>
</dbReference>
<dbReference type="InterPro" id="IPR016181">
    <property type="entry name" value="Acyl_CoA_acyltransferase"/>
</dbReference>
<evidence type="ECO:0000259" key="1">
    <source>
        <dbReference type="PROSITE" id="PS51186"/>
    </source>
</evidence>
<organism evidence="2 3">
    <name type="scientific">Lentibacillus juripiscarius</name>
    <dbReference type="NCBI Taxonomy" id="257446"/>
    <lineage>
        <taxon>Bacteria</taxon>
        <taxon>Bacillati</taxon>
        <taxon>Bacillota</taxon>
        <taxon>Bacilli</taxon>
        <taxon>Bacillales</taxon>
        <taxon>Bacillaceae</taxon>
        <taxon>Lentibacillus</taxon>
    </lineage>
</organism>
<dbReference type="SUPFAM" id="SSF55729">
    <property type="entry name" value="Acyl-CoA N-acyltransferases (Nat)"/>
    <property type="match status" value="1"/>
</dbReference>
<keyword evidence="3" id="KW-1185">Reference proteome</keyword>
<dbReference type="GO" id="GO:0016746">
    <property type="term" value="F:acyltransferase activity"/>
    <property type="evidence" value="ECO:0007669"/>
    <property type="project" value="UniProtKB-KW"/>
</dbReference>
<comment type="caution">
    <text evidence="2">The sequence shown here is derived from an EMBL/GenBank/DDBJ whole genome shotgun (WGS) entry which is preliminary data.</text>
</comment>
<reference evidence="3" key="1">
    <citation type="journal article" date="2019" name="Int. J. Syst. Evol. Microbiol.">
        <title>The Global Catalogue of Microorganisms (GCM) 10K type strain sequencing project: providing services to taxonomists for standard genome sequencing and annotation.</title>
        <authorList>
            <consortium name="The Broad Institute Genomics Platform"/>
            <consortium name="The Broad Institute Genome Sequencing Center for Infectious Disease"/>
            <person name="Wu L."/>
            <person name="Ma J."/>
        </authorList>
    </citation>
    <scope>NUCLEOTIDE SEQUENCE [LARGE SCALE GENOMIC DNA]</scope>
    <source>
        <strain evidence="3">TISTR 1535</strain>
    </source>
</reference>
<evidence type="ECO:0000313" key="3">
    <source>
        <dbReference type="Proteomes" id="UP001597502"/>
    </source>
</evidence>
<dbReference type="EMBL" id="JBHUNA010000005">
    <property type="protein sequence ID" value="MFD2760067.1"/>
    <property type="molecule type" value="Genomic_DNA"/>
</dbReference>
<evidence type="ECO:0000313" key="2">
    <source>
        <dbReference type="EMBL" id="MFD2760067.1"/>
    </source>
</evidence>
<dbReference type="PROSITE" id="PS51186">
    <property type="entry name" value="GNAT"/>
    <property type="match status" value="1"/>
</dbReference>
<dbReference type="InterPro" id="IPR000182">
    <property type="entry name" value="GNAT_dom"/>
</dbReference>
<feature type="domain" description="N-acetyltransferase" evidence="1">
    <location>
        <begin position="13"/>
        <end position="177"/>
    </location>
</feature>
<gene>
    <name evidence="2" type="ORF">ACFSUO_03590</name>
</gene>
<proteinExistence type="predicted"/>
<keyword evidence="2" id="KW-0012">Acyltransferase</keyword>